<dbReference type="InterPro" id="IPR013120">
    <property type="entry name" value="FAR_NAD-bd"/>
</dbReference>
<evidence type="ECO:0000313" key="3">
    <source>
        <dbReference type="Proteomes" id="UP000000448"/>
    </source>
</evidence>
<organism evidence="2 3">
    <name type="scientific">Nautilia profundicola (strain ATCC BAA-1463 / DSM 18972 / AmH)</name>
    <dbReference type="NCBI Taxonomy" id="598659"/>
    <lineage>
        <taxon>Bacteria</taxon>
        <taxon>Pseudomonadati</taxon>
        <taxon>Campylobacterota</taxon>
        <taxon>Epsilonproteobacteria</taxon>
        <taxon>Nautiliales</taxon>
        <taxon>Nautiliaceae</taxon>
        <taxon>Nautilia</taxon>
    </lineage>
</organism>
<dbReference type="HOGENOM" id="CLU_007383_6_5_7"/>
<dbReference type="STRING" id="598659.NAMH_0542"/>
<protein>
    <submittedName>
        <fullName evidence="2">NADH dehydrogenase</fullName>
    </submittedName>
</protein>
<sequence length="225" mass="26151">MKVFVTSDGFVASHIKKYFKSNLVENIENADVIINTIGILKEEKYTYEDSHIMSIKKLIPNIKNKKLIHISALGSTKNHPSKYKHTKAMAEEIIKKELVNYVILKPSIILGDGQKLYDDLKYFKNFPIIFAPKMKIQPLNIQKLIVFIDEIIKKDMTGEFELCGEKVITMKELFIKVFDKYNKNPLILEMPKVFFRVMLPLLSLLKIMSKDEYLMIEDNICKGDK</sequence>
<keyword evidence="3" id="KW-1185">Reference proteome</keyword>
<dbReference type="GO" id="GO:0044877">
    <property type="term" value="F:protein-containing complex binding"/>
    <property type="evidence" value="ECO:0007669"/>
    <property type="project" value="TreeGrafter"/>
</dbReference>
<dbReference type="InterPro" id="IPR051207">
    <property type="entry name" value="ComplexI_NDUFA9_subunit"/>
</dbReference>
<dbReference type="eggNOG" id="COG0702">
    <property type="taxonomic scope" value="Bacteria"/>
</dbReference>
<name>B9L8K0_NAUPA</name>
<dbReference type="Proteomes" id="UP000000448">
    <property type="component" value="Chromosome"/>
</dbReference>
<dbReference type="Pfam" id="PF07993">
    <property type="entry name" value="NAD_binding_4"/>
    <property type="match status" value="1"/>
</dbReference>
<reference evidence="2 3" key="1">
    <citation type="journal article" date="2009" name="PLoS Genet.">
        <title>Adaptations to submarine hydrothermal environments exemplified by the genome of Nautilia profundicola.</title>
        <authorList>
            <person name="Campbell B.J."/>
            <person name="Smith J.L."/>
            <person name="Hanson T.E."/>
            <person name="Klotz M.G."/>
            <person name="Stein L.Y."/>
            <person name="Lee C.K."/>
            <person name="Wu D."/>
            <person name="Robinson J.M."/>
            <person name="Khouri H.M."/>
            <person name="Eisen J.A."/>
            <person name="Cary S.C."/>
        </authorList>
    </citation>
    <scope>NUCLEOTIDE SEQUENCE [LARGE SCALE GENOMIC DNA]</scope>
    <source>
        <strain evidence="3">ATCC BAA-1463 / DSM 18972 / AmH</strain>
    </source>
</reference>
<dbReference type="SUPFAM" id="SSF51735">
    <property type="entry name" value="NAD(P)-binding Rossmann-fold domains"/>
    <property type="match status" value="1"/>
</dbReference>
<dbReference type="PANTHER" id="PTHR12126:SF11">
    <property type="entry name" value="NADH DEHYDROGENASE [UBIQUINONE] 1 ALPHA SUBCOMPLEX SUBUNIT 9, MITOCHONDRIAL"/>
    <property type="match status" value="1"/>
</dbReference>
<dbReference type="EMBL" id="CP001279">
    <property type="protein sequence ID" value="ACM92685.1"/>
    <property type="molecule type" value="Genomic_DNA"/>
</dbReference>
<gene>
    <name evidence="2" type="ordered locus">NAMH_0542</name>
</gene>
<evidence type="ECO:0000313" key="2">
    <source>
        <dbReference type="EMBL" id="ACM92685.1"/>
    </source>
</evidence>
<proteinExistence type="predicted"/>
<dbReference type="AlphaFoldDB" id="B9L8K0"/>
<dbReference type="Gene3D" id="3.40.50.720">
    <property type="entry name" value="NAD(P)-binding Rossmann-like Domain"/>
    <property type="match status" value="1"/>
</dbReference>
<accession>B9L8K0</accession>
<dbReference type="OrthoDB" id="9804595at2"/>
<evidence type="ECO:0000259" key="1">
    <source>
        <dbReference type="Pfam" id="PF07993"/>
    </source>
</evidence>
<dbReference type="KEGG" id="nam:NAMH_0542"/>
<dbReference type="PANTHER" id="PTHR12126">
    <property type="entry name" value="NADH-UBIQUINONE OXIDOREDUCTASE 39 KDA SUBUNIT-RELATED"/>
    <property type="match status" value="1"/>
</dbReference>
<feature type="domain" description="Thioester reductase (TE)" evidence="1">
    <location>
        <begin position="52"/>
        <end position="114"/>
    </location>
</feature>
<dbReference type="InterPro" id="IPR036291">
    <property type="entry name" value="NAD(P)-bd_dom_sf"/>
</dbReference>
<dbReference type="RefSeq" id="WP_015901737.1">
    <property type="nucleotide sequence ID" value="NC_012115.1"/>
</dbReference>